<gene>
    <name evidence="2" type="ORF">OG579_20325</name>
</gene>
<reference evidence="2 3" key="1">
    <citation type="submission" date="2022-10" db="EMBL/GenBank/DDBJ databases">
        <title>The complete genomes of actinobacterial strains from the NBC collection.</title>
        <authorList>
            <person name="Joergensen T.S."/>
            <person name="Alvarez Arevalo M."/>
            <person name="Sterndorff E.B."/>
            <person name="Faurdal D."/>
            <person name="Vuksanovic O."/>
            <person name="Mourched A.-S."/>
            <person name="Charusanti P."/>
            <person name="Shaw S."/>
            <person name="Blin K."/>
            <person name="Weber T."/>
        </authorList>
    </citation>
    <scope>NUCLEOTIDE SEQUENCE [LARGE SCALE GENOMIC DNA]</scope>
    <source>
        <strain evidence="2 3">NBC_00319</strain>
    </source>
</reference>
<organism evidence="2 3">
    <name type="scientific">Williamsia herbipolensis</name>
    <dbReference type="NCBI Taxonomy" id="1603258"/>
    <lineage>
        <taxon>Bacteria</taxon>
        <taxon>Bacillati</taxon>
        <taxon>Actinomycetota</taxon>
        <taxon>Actinomycetes</taxon>
        <taxon>Mycobacteriales</taxon>
        <taxon>Nocardiaceae</taxon>
        <taxon>Williamsia</taxon>
    </lineage>
</organism>
<evidence type="ECO:0000256" key="1">
    <source>
        <dbReference type="SAM" id="MobiDB-lite"/>
    </source>
</evidence>
<dbReference type="Proteomes" id="UP001432128">
    <property type="component" value="Chromosome"/>
</dbReference>
<name>A0AAU4K1R6_9NOCA</name>
<feature type="region of interest" description="Disordered" evidence="1">
    <location>
        <begin position="196"/>
        <end position="245"/>
    </location>
</feature>
<dbReference type="KEGG" id="whr:OG579_20325"/>
<dbReference type="PROSITE" id="PS51257">
    <property type="entry name" value="PROKAR_LIPOPROTEIN"/>
    <property type="match status" value="1"/>
</dbReference>
<protein>
    <submittedName>
        <fullName evidence="2">Uncharacterized protein</fullName>
    </submittedName>
</protein>
<feature type="region of interest" description="Disordered" evidence="1">
    <location>
        <begin position="32"/>
        <end position="75"/>
    </location>
</feature>
<dbReference type="EMBL" id="CP108021">
    <property type="protein sequence ID" value="WUM20005.1"/>
    <property type="molecule type" value="Genomic_DNA"/>
</dbReference>
<dbReference type="AlphaFoldDB" id="A0AAU4K1R6"/>
<feature type="region of interest" description="Disordered" evidence="1">
    <location>
        <begin position="89"/>
        <end position="111"/>
    </location>
</feature>
<dbReference type="RefSeq" id="WP_328857426.1">
    <property type="nucleotide sequence ID" value="NZ_CP108021.1"/>
</dbReference>
<keyword evidence="3" id="KW-1185">Reference proteome</keyword>
<evidence type="ECO:0000313" key="3">
    <source>
        <dbReference type="Proteomes" id="UP001432128"/>
    </source>
</evidence>
<feature type="compositionally biased region" description="Pro residues" evidence="1">
    <location>
        <begin position="230"/>
        <end position="244"/>
    </location>
</feature>
<accession>A0AAU4K1R6</accession>
<sequence>MSPRRTDPTTRTLALVAVAGILGGIVACGTQTSGITAGDRPGSTTDSSTARVDARVDDSDCDAAPPTGAVTRAPGGLVFSRGEARARVQRIPAPIAPERRPGESDPDDVSSADGCFSFPRWGNRDVVVPLDSALFVFADSSADGVIVEVSLADLVSRTELTGQVTVVADGDVFASATCPVQMSSVNEARTAGRFRCPSAESVQTNPFAPDDATDSADRLPESPTLVIPGPSAPSPPTTTTPPPAAVLSGWFVLDR</sequence>
<proteinExistence type="predicted"/>
<evidence type="ECO:0000313" key="2">
    <source>
        <dbReference type="EMBL" id="WUM20005.1"/>
    </source>
</evidence>